<keyword evidence="1" id="KW-0812">Transmembrane</keyword>
<feature type="transmembrane region" description="Helical" evidence="1">
    <location>
        <begin position="256"/>
        <end position="274"/>
    </location>
</feature>
<evidence type="ECO:0000313" key="3">
    <source>
        <dbReference type="Proteomes" id="UP000023152"/>
    </source>
</evidence>
<accession>X6NW95</accession>
<feature type="transmembrane region" description="Helical" evidence="1">
    <location>
        <begin position="96"/>
        <end position="114"/>
    </location>
</feature>
<name>X6NW95_RETFI</name>
<sequence length="277" mass="29564">MSTFHDIIGLHTPTIEKLDEATWRGGVGMLSPLQSLILKAVIAASTSGLGGVPLYFVGELPPHVMGFCIIFAAGLMTGCSVVLFMEGLEHCNIMYAMIYTLLGAMLIHVIGYFITDTQDFHFVGLKGANASKALLIILSMSLHSLGEGISVGVSAQSEHESIGLLVVISLAIHNIPEGIATSLLLMSRGMNVWTASLFSVICNLPQPLMAIPSFLFMETFEHLLPFGFCLASGAMTYIVCSELIPESSEKLSRSLLISTFSTSLGIIVAIAVCAKHV</sequence>
<evidence type="ECO:0000313" key="2">
    <source>
        <dbReference type="EMBL" id="ETO30261.1"/>
    </source>
</evidence>
<keyword evidence="1" id="KW-1133">Transmembrane helix</keyword>
<feature type="transmembrane region" description="Helical" evidence="1">
    <location>
        <begin position="64"/>
        <end position="84"/>
    </location>
</feature>
<dbReference type="EMBL" id="ASPP01005585">
    <property type="protein sequence ID" value="ETO30261.1"/>
    <property type="molecule type" value="Genomic_DNA"/>
</dbReference>
<dbReference type="PANTHER" id="PTHR11040">
    <property type="entry name" value="ZINC/IRON TRANSPORTER"/>
    <property type="match status" value="1"/>
</dbReference>
<dbReference type="GO" id="GO:0005385">
    <property type="term" value="F:zinc ion transmembrane transporter activity"/>
    <property type="evidence" value="ECO:0007669"/>
    <property type="project" value="TreeGrafter"/>
</dbReference>
<reference evidence="2 3" key="1">
    <citation type="journal article" date="2013" name="Curr. Biol.">
        <title>The Genome of the Foraminiferan Reticulomyxa filosa.</title>
        <authorList>
            <person name="Glockner G."/>
            <person name="Hulsmann N."/>
            <person name="Schleicher M."/>
            <person name="Noegel A.A."/>
            <person name="Eichinger L."/>
            <person name="Gallinger C."/>
            <person name="Pawlowski J."/>
            <person name="Sierra R."/>
            <person name="Euteneuer U."/>
            <person name="Pillet L."/>
            <person name="Moustafa A."/>
            <person name="Platzer M."/>
            <person name="Groth M."/>
            <person name="Szafranski K."/>
            <person name="Schliwa M."/>
        </authorList>
    </citation>
    <scope>NUCLEOTIDE SEQUENCE [LARGE SCALE GENOMIC DNA]</scope>
</reference>
<organism evidence="2 3">
    <name type="scientific">Reticulomyxa filosa</name>
    <dbReference type="NCBI Taxonomy" id="46433"/>
    <lineage>
        <taxon>Eukaryota</taxon>
        <taxon>Sar</taxon>
        <taxon>Rhizaria</taxon>
        <taxon>Retaria</taxon>
        <taxon>Foraminifera</taxon>
        <taxon>Monothalamids</taxon>
        <taxon>Reticulomyxidae</taxon>
        <taxon>Reticulomyxa</taxon>
    </lineage>
</organism>
<dbReference type="OrthoDB" id="262547at2759"/>
<feature type="transmembrane region" description="Helical" evidence="1">
    <location>
        <begin position="162"/>
        <end position="186"/>
    </location>
</feature>
<dbReference type="PANTHER" id="PTHR11040:SF70">
    <property type="entry name" value="OS05G0316100 PROTEIN"/>
    <property type="match status" value="1"/>
</dbReference>
<protein>
    <recommendedName>
        <fullName evidence="4">Zinc/iron permease</fullName>
    </recommendedName>
</protein>
<feature type="transmembrane region" description="Helical" evidence="1">
    <location>
        <begin position="134"/>
        <end position="155"/>
    </location>
</feature>
<keyword evidence="3" id="KW-1185">Reference proteome</keyword>
<keyword evidence="1" id="KW-0472">Membrane</keyword>
<dbReference type="AlphaFoldDB" id="X6NW95"/>
<gene>
    <name evidence="2" type="ORF">RFI_06858</name>
</gene>
<dbReference type="OMA" id="HEDETQL"/>
<dbReference type="Proteomes" id="UP000023152">
    <property type="component" value="Unassembled WGS sequence"/>
</dbReference>
<feature type="transmembrane region" description="Helical" evidence="1">
    <location>
        <begin position="36"/>
        <end position="58"/>
    </location>
</feature>
<feature type="transmembrane region" description="Helical" evidence="1">
    <location>
        <begin position="223"/>
        <end position="244"/>
    </location>
</feature>
<dbReference type="GO" id="GO:0016020">
    <property type="term" value="C:membrane"/>
    <property type="evidence" value="ECO:0007669"/>
    <property type="project" value="TreeGrafter"/>
</dbReference>
<evidence type="ECO:0008006" key="4">
    <source>
        <dbReference type="Google" id="ProtNLM"/>
    </source>
</evidence>
<evidence type="ECO:0000256" key="1">
    <source>
        <dbReference type="SAM" id="Phobius"/>
    </source>
</evidence>
<comment type="caution">
    <text evidence="2">The sequence shown here is derived from an EMBL/GenBank/DDBJ whole genome shotgun (WGS) entry which is preliminary data.</text>
</comment>
<proteinExistence type="predicted"/>
<feature type="transmembrane region" description="Helical" evidence="1">
    <location>
        <begin position="192"/>
        <end position="216"/>
    </location>
</feature>